<dbReference type="InterPro" id="IPR022742">
    <property type="entry name" value="Hydrolase_4"/>
</dbReference>
<name>A0A7G6E317_THEFR</name>
<dbReference type="Pfam" id="PF12146">
    <property type="entry name" value="Hydrolase_4"/>
    <property type="match status" value="1"/>
</dbReference>
<dbReference type="InterPro" id="IPR000073">
    <property type="entry name" value="AB_hydrolase_1"/>
</dbReference>
<keyword evidence="6" id="KW-0378">Hydrolase</keyword>
<dbReference type="GO" id="GO:0047372">
    <property type="term" value="F:monoacylglycerol lipase activity"/>
    <property type="evidence" value="ECO:0007669"/>
    <property type="project" value="UniProtKB-EC"/>
</dbReference>
<dbReference type="FunFam" id="3.40.50.1820:FF:000117">
    <property type="entry name" value="Monoglyceride lipase, putative"/>
    <property type="match status" value="1"/>
</dbReference>
<evidence type="ECO:0000313" key="7">
    <source>
        <dbReference type="Proteomes" id="UP000515847"/>
    </source>
</evidence>
<dbReference type="Proteomes" id="UP000515847">
    <property type="component" value="Chromosome"/>
</dbReference>
<dbReference type="InterPro" id="IPR029058">
    <property type="entry name" value="AB_hydrolase_fold"/>
</dbReference>
<keyword evidence="7" id="KW-1185">Reference proteome</keyword>
<dbReference type="PANTHER" id="PTHR11614">
    <property type="entry name" value="PHOSPHOLIPASE-RELATED"/>
    <property type="match status" value="1"/>
</dbReference>
<dbReference type="Gene3D" id="3.40.50.1820">
    <property type="entry name" value="alpha/beta hydrolase"/>
    <property type="match status" value="1"/>
</dbReference>
<dbReference type="InterPro" id="IPR051044">
    <property type="entry name" value="MAG_DAG_Lipase"/>
</dbReference>
<dbReference type="AlphaFoldDB" id="A0A7G6E317"/>
<dbReference type="SUPFAM" id="SSF53474">
    <property type="entry name" value="alpha/beta-Hydrolases"/>
    <property type="match status" value="1"/>
</dbReference>
<sequence length="277" mass="31276">MQNFEFAWKTADGLELYAQGWLPEIPLEAVICLVHGLGEHSGRYFRLAAYLTRAGCAVLAFDQRGCGKSQGLRGHIPSYEVALDDISHLLDEAGQRFPDSPCFLYGHSLGGNLVINYVLRRFPRLAGIIATSPWLRLAFEPPAFKVRLGRIMNSVWPSFTQANCLDIQALCRDPEVVEAYKQDPLVHNRISARLFTTAFNSGKWALEHAEEFKLPLLLMHGSADRITSPQASSQFAKEVPGDCTFKLWDGLYHEIHNEREHQDVLNFLVEWIKAHLS</sequence>
<gene>
    <name evidence="6" type="ORF">BR63_09185</name>
</gene>
<evidence type="ECO:0000256" key="3">
    <source>
        <dbReference type="ARBA" id="ARBA00013254"/>
    </source>
</evidence>
<proteinExistence type="inferred from homology"/>
<evidence type="ECO:0000256" key="4">
    <source>
        <dbReference type="ARBA" id="ARBA00071261"/>
    </source>
</evidence>
<dbReference type="KEGG" id="tfr:BR63_09185"/>
<dbReference type="OrthoDB" id="9806902at2"/>
<comment type="similarity">
    <text evidence="2">Belongs to the AB hydrolase superfamily.</text>
</comment>
<dbReference type="EMBL" id="CP045798">
    <property type="protein sequence ID" value="QNB46471.1"/>
    <property type="molecule type" value="Genomic_DNA"/>
</dbReference>
<feature type="domain" description="Serine aminopeptidase S33" evidence="5">
    <location>
        <begin position="28"/>
        <end position="260"/>
    </location>
</feature>
<comment type="catalytic activity">
    <reaction evidence="1">
        <text>Hydrolyzes glycerol monoesters of long-chain fatty acids.</text>
        <dbReference type="EC" id="3.1.1.23"/>
    </reaction>
</comment>
<evidence type="ECO:0000313" key="6">
    <source>
        <dbReference type="EMBL" id="QNB46471.1"/>
    </source>
</evidence>
<dbReference type="PRINTS" id="PR00111">
    <property type="entry name" value="ABHYDROLASE"/>
</dbReference>
<organism evidence="6 7">
    <name type="scientific">Thermanaerosceptrum fracticalcis</name>
    <dbReference type="NCBI Taxonomy" id="1712410"/>
    <lineage>
        <taxon>Bacteria</taxon>
        <taxon>Bacillati</taxon>
        <taxon>Bacillota</taxon>
        <taxon>Clostridia</taxon>
        <taxon>Eubacteriales</taxon>
        <taxon>Peptococcaceae</taxon>
        <taxon>Thermanaerosceptrum</taxon>
    </lineage>
</organism>
<reference evidence="6 7" key="1">
    <citation type="journal article" date="2019" name="Front. Microbiol.">
        <title>Thermoanaerosceptrum fracticalcis gen. nov. sp. nov., a Novel Fumarate-Fermenting Microorganism From a Deep Fractured Carbonate Aquifer of the US Great Basin.</title>
        <authorList>
            <person name="Hamilton-Brehm S.D."/>
            <person name="Stewart L.E."/>
            <person name="Zavarin M."/>
            <person name="Caldwell M."/>
            <person name="Lawson P.A."/>
            <person name="Onstott T.C."/>
            <person name="Grzymski J."/>
            <person name="Neveux I."/>
            <person name="Lollar B.S."/>
            <person name="Russell C.E."/>
            <person name="Moser D.P."/>
        </authorList>
    </citation>
    <scope>NUCLEOTIDE SEQUENCE [LARGE SCALE GENOMIC DNA]</scope>
    <source>
        <strain evidence="6 7">DRI-13</strain>
    </source>
</reference>
<evidence type="ECO:0000259" key="5">
    <source>
        <dbReference type="Pfam" id="PF12146"/>
    </source>
</evidence>
<accession>A0A7G6E317</accession>
<dbReference type="EC" id="3.1.1.23" evidence="3"/>
<evidence type="ECO:0000256" key="1">
    <source>
        <dbReference type="ARBA" id="ARBA00001613"/>
    </source>
</evidence>
<dbReference type="RefSeq" id="WP_034422223.1">
    <property type="nucleotide sequence ID" value="NZ_CP045798.1"/>
</dbReference>
<protein>
    <recommendedName>
        <fullName evidence="4">Monoacylglycerol lipase</fullName>
        <ecNumber evidence="3">3.1.1.23</ecNumber>
    </recommendedName>
</protein>
<evidence type="ECO:0000256" key="2">
    <source>
        <dbReference type="ARBA" id="ARBA00008645"/>
    </source>
</evidence>